<proteinExistence type="predicted"/>
<comment type="caution">
    <text evidence="1">The sequence shown here is derived from an EMBL/GenBank/DDBJ whole genome shotgun (WGS) entry which is preliminary data.</text>
</comment>
<gene>
    <name evidence="1" type="ORF">DM484_25135</name>
</gene>
<dbReference type="AlphaFoldDB" id="A0A2W4QVR6"/>
<name>A0A2W4QVR6_9GAMM</name>
<dbReference type="EMBL" id="QJPH01000503">
    <property type="protein sequence ID" value="PZN71978.1"/>
    <property type="molecule type" value="Genomic_DNA"/>
</dbReference>
<reference evidence="1 2" key="1">
    <citation type="journal article" date="2018" name="Aquat. Microb. Ecol.">
        <title>Gammaproteobacterial methanotrophs dominate.</title>
        <authorList>
            <person name="Rissanen A.J."/>
            <person name="Saarenheimo J."/>
            <person name="Tiirola M."/>
            <person name="Peura S."/>
            <person name="Aalto S.L."/>
            <person name="Karvinen A."/>
            <person name="Nykanen H."/>
        </authorList>
    </citation>
    <scope>NUCLEOTIDE SEQUENCE [LARGE SCALE GENOMIC DNA]</scope>
    <source>
        <strain evidence="1">AMbin10</strain>
    </source>
</reference>
<protein>
    <submittedName>
        <fullName evidence="1">Uncharacterized protein</fullName>
    </submittedName>
</protein>
<dbReference type="Proteomes" id="UP000249396">
    <property type="component" value="Unassembled WGS sequence"/>
</dbReference>
<sequence>MLEKQPVNQESLSELLSQGLIQGVVVSEGLPSKGKALFAPNKRIWTVTVILVNGNESKLLSTRGSQREWASLDRLTEWLKVIGLNNYQVNQKGI</sequence>
<evidence type="ECO:0000313" key="1">
    <source>
        <dbReference type="EMBL" id="PZN71978.1"/>
    </source>
</evidence>
<accession>A0A2W4QVR6</accession>
<evidence type="ECO:0000313" key="2">
    <source>
        <dbReference type="Proteomes" id="UP000249396"/>
    </source>
</evidence>
<organism evidence="1 2">
    <name type="scientific">Candidatus Methylumidiphilus alinenensis</name>
    <dbReference type="NCBI Taxonomy" id="2202197"/>
    <lineage>
        <taxon>Bacteria</taxon>
        <taxon>Pseudomonadati</taxon>
        <taxon>Pseudomonadota</taxon>
        <taxon>Gammaproteobacteria</taxon>
        <taxon>Methylococcales</taxon>
        <taxon>Candidatus Methylumidiphilus</taxon>
    </lineage>
</organism>